<dbReference type="AlphaFoldDB" id="A0A017S104"/>
<evidence type="ECO:0000256" key="1">
    <source>
        <dbReference type="SAM" id="MobiDB-lite"/>
    </source>
</evidence>
<feature type="region of interest" description="Disordered" evidence="1">
    <location>
        <begin position="98"/>
        <end position="159"/>
    </location>
</feature>
<evidence type="ECO:0000259" key="3">
    <source>
        <dbReference type="Pfam" id="PF24564"/>
    </source>
</evidence>
<dbReference type="Pfam" id="PF00350">
    <property type="entry name" value="Dynamin_N"/>
    <property type="match status" value="1"/>
</dbReference>
<dbReference type="InterPro" id="IPR045063">
    <property type="entry name" value="Dynamin_N"/>
</dbReference>
<dbReference type="EMBL" id="KK088454">
    <property type="protein sequence ID" value="EYE90723.1"/>
    <property type="molecule type" value="Genomic_DNA"/>
</dbReference>
<feature type="region of interest" description="Disordered" evidence="1">
    <location>
        <begin position="1"/>
        <end position="62"/>
    </location>
</feature>
<keyword evidence="5" id="KW-1185">Reference proteome</keyword>
<organism evidence="4 5">
    <name type="scientific">Aspergillus ruber (strain CBS 135680)</name>
    <dbReference type="NCBI Taxonomy" id="1388766"/>
    <lineage>
        <taxon>Eukaryota</taxon>
        <taxon>Fungi</taxon>
        <taxon>Dikarya</taxon>
        <taxon>Ascomycota</taxon>
        <taxon>Pezizomycotina</taxon>
        <taxon>Eurotiomycetes</taxon>
        <taxon>Eurotiomycetidae</taxon>
        <taxon>Eurotiales</taxon>
        <taxon>Aspergillaceae</taxon>
        <taxon>Aspergillus</taxon>
        <taxon>Aspergillus subgen. Aspergillus</taxon>
    </lineage>
</organism>
<gene>
    <name evidence="4" type="ORF">EURHEDRAFT_466473</name>
</gene>
<dbReference type="STRING" id="1388766.A0A017S104"/>
<evidence type="ECO:0000259" key="2">
    <source>
        <dbReference type="Pfam" id="PF00350"/>
    </source>
</evidence>
<dbReference type="HOGENOM" id="CLU_010389_0_1_1"/>
<reference evidence="5" key="1">
    <citation type="journal article" date="2014" name="Nat. Commun.">
        <title>Genomic adaptations of the halophilic Dead Sea filamentous fungus Eurotium rubrum.</title>
        <authorList>
            <person name="Kis-Papo T."/>
            <person name="Weig A.R."/>
            <person name="Riley R."/>
            <person name="Persoh D."/>
            <person name="Salamov A."/>
            <person name="Sun H."/>
            <person name="Lipzen A."/>
            <person name="Wasser S.P."/>
            <person name="Rambold G."/>
            <person name="Grigoriev I.V."/>
            <person name="Nevo E."/>
        </authorList>
    </citation>
    <scope>NUCLEOTIDE SEQUENCE [LARGE SCALE GENOMIC DNA]</scope>
    <source>
        <strain evidence="5">CBS 135680</strain>
    </source>
</reference>
<accession>A0A017S104</accession>
<sequence>MSPKQQLDQSAQLFTFRATVPSIETEDHDPDHDSLSSDAGQRTPPESDSETPDERNYAPNGSVVSFETASNLGISDTLRALSLSSGQSLSINADFFDATSERPDNSGRHTSVRDPLPGHNQPDLDEDQGDQISTGSSAEDDSNISSLDDVPQELPPSAPIFDSDLQGILGDVKEHLSSIISDMGQCPLITDQGSDLSKQYEQVRMASQLDCPETRTVGFIGDSGVGKSRLINSLLNLDGLARSSAEGSACTSVVTEFRDIDPHHPSWTIEVLYMDSEEVKELLEELLQSFRMFYTDTFREVTNMKEQELIRERSTRAWATLHSMFRGQPDLTHEFLADQTDAADSRILERLQKWTQPSSRQRPGGPALQHKAVLGSFNRCQSHLDRLTMDPQDEGETAIWPFIKLIRVYLPSPILRTGLVLADLPGFRDLNFARVRATDRYLKHSCNEVFVVTTISRCITDQSIDEIKSRCNKGQPIRIVCTRSEDVIANEMARQYSDLAPEINRLQRGVRHAQSRLTEALTTTVFYAQQLQHNKALMLSLLRRDQFLIRNRNQRVEACLRKHGEEIRIFCISNELYSRHRGGNMTHDDDYLQLSCIRELRHYCQLVPAEAQFRFIAAFLEHRAPAVLRSVKQWTLTGCDNVTAERAKTLRQVLLDIKRAFCEALIPQNAGFRAFPKRLKERFEDEILDVAYKRASEWRKSALQTSMAWQSWHHSTYAAFCRNYGTHSTRNAGSHCWNTELLEGTKADLEESWSSLEDWILTQKRLLNDAVRAAFQKNLECLEDNIMLAPIALKNLIDNMDDREACITNSVEQLLNSLMKALSLVKGDALHGHASSYMAGLMRPVYNKCNNDTGQGVDARRKCYMRDHLTNTTIFLHLIEAINTDCRSLFRETFSELKQVIHQEMENIYSDLHNVMAEEGEITEATRFPVVASRLRDKVDVAESTLQQACEIVGRLRNTPSLS</sequence>
<dbReference type="InterPro" id="IPR056024">
    <property type="entry name" value="DUF7605"/>
</dbReference>
<feature type="domain" description="Dynamin N-terminal" evidence="2">
    <location>
        <begin position="217"/>
        <end position="473"/>
    </location>
</feature>
<feature type="domain" description="DUF7605" evidence="3">
    <location>
        <begin position="694"/>
        <end position="875"/>
    </location>
</feature>
<dbReference type="Proteomes" id="UP000019804">
    <property type="component" value="Unassembled WGS sequence"/>
</dbReference>
<dbReference type="Gene3D" id="3.40.50.300">
    <property type="entry name" value="P-loop containing nucleotide triphosphate hydrolases"/>
    <property type="match status" value="2"/>
</dbReference>
<dbReference type="RefSeq" id="XP_040634413.1">
    <property type="nucleotide sequence ID" value="XM_040785101.1"/>
</dbReference>
<dbReference type="InterPro" id="IPR027417">
    <property type="entry name" value="P-loop_NTPase"/>
</dbReference>
<feature type="compositionally biased region" description="Polar residues" evidence="1">
    <location>
        <begin position="1"/>
        <end position="13"/>
    </location>
</feature>
<dbReference type="SUPFAM" id="SSF52540">
    <property type="entry name" value="P-loop containing nucleoside triphosphate hydrolases"/>
    <property type="match status" value="1"/>
</dbReference>
<dbReference type="OrthoDB" id="3598281at2759"/>
<evidence type="ECO:0000313" key="5">
    <source>
        <dbReference type="Proteomes" id="UP000019804"/>
    </source>
</evidence>
<dbReference type="GeneID" id="63700225"/>
<dbReference type="Pfam" id="PF24564">
    <property type="entry name" value="DUF7605"/>
    <property type="match status" value="1"/>
</dbReference>
<dbReference type="PANTHER" id="PTHR36681:SF3">
    <property type="entry name" value="NUCLEAR GTPASE, GERMINAL CENTER-ASSOCIATED, TANDEM DUPLICATE 3"/>
    <property type="match status" value="1"/>
</dbReference>
<evidence type="ECO:0000313" key="4">
    <source>
        <dbReference type="EMBL" id="EYE90723.1"/>
    </source>
</evidence>
<proteinExistence type="predicted"/>
<protein>
    <submittedName>
        <fullName evidence="4">Uncharacterized protein</fullName>
    </submittedName>
</protein>
<name>A0A017S104_ASPRC</name>
<dbReference type="PANTHER" id="PTHR36681">
    <property type="entry name" value="NUCLEAR GTPASE, GERMINAL CENTER-ASSOCIATED, TANDEM DUPLICATE 3"/>
    <property type="match status" value="1"/>
</dbReference>